<dbReference type="STRING" id="292415.Tbd_1186"/>
<keyword evidence="4" id="KW-0963">Cytoplasm</keyword>
<keyword evidence="8" id="KW-1185">Reference proteome</keyword>
<sequence>MSESRPAVDDAEGAGGNFPDDAGNLQSARIAWRCRRGLLELDLWLGGFWAAQRATLRSRETAAFVRLLALSDMEILDRLHGRSAPDDADVDALIQRLKNFREAK</sequence>
<evidence type="ECO:0000256" key="6">
    <source>
        <dbReference type="SAM" id="MobiDB-lite"/>
    </source>
</evidence>
<evidence type="ECO:0000313" key="7">
    <source>
        <dbReference type="EMBL" id="AAZ97139.1"/>
    </source>
</evidence>
<dbReference type="PANTHER" id="PTHR39585">
    <property type="entry name" value="FAD ASSEMBLY FACTOR SDHE"/>
    <property type="match status" value="1"/>
</dbReference>
<protein>
    <recommendedName>
        <fullName evidence="3">FAD assembly factor SdhE</fullName>
    </recommendedName>
</protein>
<dbReference type="GO" id="GO:0006105">
    <property type="term" value="P:succinate metabolic process"/>
    <property type="evidence" value="ECO:0007669"/>
    <property type="project" value="TreeGrafter"/>
</dbReference>
<dbReference type="KEGG" id="tbd:Tbd_1186"/>
<dbReference type="AlphaFoldDB" id="Q3SJL5"/>
<dbReference type="SUPFAM" id="SSF109910">
    <property type="entry name" value="YgfY-like"/>
    <property type="match status" value="1"/>
</dbReference>
<dbReference type="PANTHER" id="PTHR39585:SF1">
    <property type="entry name" value="FAD ASSEMBLY FACTOR SDHE"/>
    <property type="match status" value="1"/>
</dbReference>
<organism evidence="7 8">
    <name type="scientific">Thiobacillus denitrificans (strain ATCC 25259 / T1)</name>
    <dbReference type="NCBI Taxonomy" id="292415"/>
    <lineage>
        <taxon>Bacteria</taxon>
        <taxon>Pseudomonadati</taxon>
        <taxon>Pseudomonadota</taxon>
        <taxon>Betaproteobacteria</taxon>
        <taxon>Nitrosomonadales</taxon>
        <taxon>Thiobacillaceae</taxon>
        <taxon>Thiobacillus</taxon>
    </lineage>
</organism>
<evidence type="ECO:0000256" key="1">
    <source>
        <dbReference type="ARBA" id="ARBA00004496"/>
    </source>
</evidence>
<dbReference type="Gene3D" id="1.10.150.250">
    <property type="entry name" value="Flavinator of succinate dehydrogenase"/>
    <property type="match status" value="1"/>
</dbReference>
<dbReference type="eggNOG" id="COG2938">
    <property type="taxonomic scope" value="Bacteria"/>
</dbReference>
<dbReference type="InterPro" id="IPR036714">
    <property type="entry name" value="SDH_sf"/>
</dbReference>
<evidence type="ECO:0000256" key="3">
    <source>
        <dbReference type="ARBA" id="ARBA00019418"/>
    </source>
</evidence>
<dbReference type="InterPro" id="IPR050531">
    <property type="entry name" value="SdhE_FAD_assembly_factor"/>
</dbReference>
<comment type="subcellular location">
    <subcellularLocation>
        <location evidence="1">Cytoplasm</location>
    </subcellularLocation>
</comment>
<gene>
    <name evidence="7" type="ordered locus">Tbd_1186</name>
</gene>
<evidence type="ECO:0000256" key="4">
    <source>
        <dbReference type="ARBA" id="ARBA00022490"/>
    </source>
</evidence>
<evidence type="ECO:0000256" key="5">
    <source>
        <dbReference type="ARBA" id="ARBA00023186"/>
    </source>
</evidence>
<name>Q3SJL5_THIDA</name>
<reference evidence="7 8" key="1">
    <citation type="journal article" date="2006" name="J. Bacteriol.">
        <title>The genome sequence of the obligately chemolithoautotrophic, facultatively anaerobic bacterium Thiobacillus denitrificans.</title>
        <authorList>
            <person name="Beller H.R."/>
            <person name="Chain P.S."/>
            <person name="Letain T.E."/>
            <person name="Chakicherla A."/>
            <person name="Larimer F.W."/>
            <person name="Richardson P.M."/>
            <person name="Coleman M.A."/>
            <person name="Wood A.P."/>
            <person name="Kelly D.P."/>
        </authorList>
    </citation>
    <scope>NUCLEOTIDE SEQUENCE [LARGE SCALE GENOMIC DNA]</scope>
    <source>
        <strain evidence="7 8">ATCC 25259</strain>
    </source>
</reference>
<comment type="similarity">
    <text evidence="2">Belongs to the SdhE FAD assembly factor family.</text>
</comment>
<dbReference type="InterPro" id="IPR005631">
    <property type="entry name" value="SDH"/>
</dbReference>
<evidence type="ECO:0000256" key="2">
    <source>
        <dbReference type="ARBA" id="ARBA00008571"/>
    </source>
</evidence>
<dbReference type="EMBL" id="CP000116">
    <property type="protein sequence ID" value="AAZ97139.1"/>
    <property type="molecule type" value="Genomic_DNA"/>
</dbReference>
<feature type="region of interest" description="Disordered" evidence="6">
    <location>
        <begin position="1"/>
        <end position="23"/>
    </location>
</feature>
<dbReference type="HOGENOM" id="CLU_103054_2_3_4"/>
<accession>Q3SJL5</accession>
<evidence type="ECO:0000313" key="8">
    <source>
        <dbReference type="Proteomes" id="UP000008291"/>
    </source>
</evidence>
<dbReference type="Pfam" id="PF03937">
    <property type="entry name" value="Sdh5"/>
    <property type="match status" value="1"/>
</dbReference>
<dbReference type="Proteomes" id="UP000008291">
    <property type="component" value="Chromosome"/>
</dbReference>
<keyword evidence="5" id="KW-0143">Chaperone</keyword>
<proteinExistence type="inferred from homology"/>
<dbReference type="GO" id="GO:0005737">
    <property type="term" value="C:cytoplasm"/>
    <property type="evidence" value="ECO:0007669"/>
    <property type="project" value="UniProtKB-SubCell"/>
</dbReference>